<proteinExistence type="predicted"/>
<evidence type="ECO:0000313" key="2">
    <source>
        <dbReference type="Proteomes" id="UP000053718"/>
    </source>
</evidence>
<protein>
    <recommendedName>
        <fullName evidence="3">Glycosyltransferase</fullName>
    </recommendedName>
</protein>
<organism evidence="1 2">
    <name type="scientific">Pseudidiomarina atlantica</name>
    <dbReference type="NCBI Taxonomy" id="1517416"/>
    <lineage>
        <taxon>Bacteria</taxon>
        <taxon>Pseudomonadati</taxon>
        <taxon>Pseudomonadota</taxon>
        <taxon>Gammaproteobacteria</taxon>
        <taxon>Alteromonadales</taxon>
        <taxon>Idiomarinaceae</taxon>
        <taxon>Pseudidiomarina</taxon>
    </lineage>
</organism>
<dbReference type="AlphaFoldDB" id="A0A094ITR2"/>
<comment type="caution">
    <text evidence="1">The sequence shown here is derived from an EMBL/GenBank/DDBJ whole genome shotgun (WGS) entry which is preliminary data.</text>
</comment>
<dbReference type="SUPFAM" id="SSF53756">
    <property type="entry name" value="UDP-Glycosyltransferase/glycogen phosphorylase"/>
    <property type="match status" value="1"/>
</dbReference>
<accession>A0A094ITR2</accession>
<reference evidence="1 2" key="1">
    <citation type="submission" date="2014-06" db="EMBL/GenBank/DDBJ databases">
        <title>Draft genome sequence of Idiomarina sp. MCCC 1A10513.</title>
        <authorList>
            <person name="Du J."/>
            <person name="Lai Q."/>
            <person name="Shao Z."/>
        </authorList>
    </citation>
    <scope>NUCLEOTIDE SEQUENCE [LARGE SCALE GENOMIC DNA]</scope>
    <source>
        <strain evidence="1 2">MCCC 1A10513</strain>
    </source>
</reference>
<dbReference type="Proteomes" id="UP000053718">
    <property type="component" value="Unassembled WGS sequence"/>
</dbReference>
<name>A0A094ITR2_9GAMM</name>
<sequence>MFKKKYDLAIINRSFWPDNKILGEAKLRLAEEMSRNYRVCVIAQSALNLQQEARDKNRGKGIRFFSSKSRSNSSSHLLLRIADAFVFSPYVFLSLCRARPKHVYVSTNPPVVVPFIAFLYCFIFRAEYTYHLQDIHPEITNIIIPINKLLFGLLRKIDNIAIRNAREIITLSEDMAHFIRLRSKAKIPIHLITNPAFDLGEPATNLEKKSDIVFCGNAGRLQLIPTLVEAIAKFLEQGGNLTFTFVGSGVNADKLRELALKYEQVSYLGYLQPDKASRIVAEHRWALLPLKDEVTKYAFPSKSTSYLIANCRILGICGPDTSLARWITENGHGISVAPEVDQIVTVLWQIQLDEVHVENPNKESEQYTIAQFVNRIVSILKPTNLRGDDF</sequence>
<gene>
    <name evidence="1" type="ORF">IDAT_05960</name>
</gene>
<dbReference type="Gene3D" id="3.40.50.2000">
    <property type="entry name" value="Glycogen Phosphorylase B"/>
    <property type="match status" value="1"/>
</dbReference>
<dbReference type="OrthoDB" id="9787293at2"/>
<dbReference type="RefSeq" id="WP_051986607.1">
    <property type="nucleotide sequence ID" value="NZ_JPIN01000005.1"/>
</dbReference>
<evidence type="ECO:0000313" key="1">
    <source>
        <dbReference type="EMBL" id="KFZ29214.1"/>
    </source>
</evidence>
<keyword evidence="2" id="KW-1185">Reference proteome</keyword>
<dbReference type="STRING" id="1517416.IDAT_05960"/>
<evidence type="ECO:0008006" key="3">
    <source>
        <dbReference type="Google" id="ProtNLM"/>
    </source>
</evidence>
<dbReference type="EMBL" id="JPIN01000005">
    <property type="protein sequence ID" value="KFZ29214.1"/>
    <property type="molecule type" value="Genomic_DNA"/>
</dbReference>
<dbReference type="eggNOG" id="COG0438">
    <property type="taxonomic scope" value="Bacteria"/>
</dbReference>